<name>A0A433Q6V7_9FUNG</name>
<feature type="region of interest" description="Disordered" evidence="2">
    <location>
        <begin position="896"/>
        <end position="933"/>
    </location>
</feature>
<feature type="coiled-coil region" evidence="1">
    <location>
        <begin position="306"/>
        <end position="455"/>
    </location>
</feature>
<organism evidence="3 4">
    <name type="scientific">Jimgerdemannia flammicorona</name>
    <dbReference type="NCBI Taxonomy" id="994334"/>
    <lineage>
        <taxon>Eukaryota</taxon>
        <taxon>Fungi</taxon>
        <taxon>Fungi incertae sedis</taxon>
        <taxon>Mucoromycota</taxon>
        <taxon>Mucoromycotina</taxon>
        <taxon>Endogonomycetes</taxon>
        <taxon>Endogonales</taxon>
        <taxon>Endogonaceae</taxon>
        <taxon>Jimgerdemannia</taxon>
    </lineage>
</organism>
<dbReference type="Proteomes" id="UP000274822">
    <property type="component" value="Unassembled WGS sequence"/>
</dbReference>
<feature type="compositionally biased region" description="Polar residues" evidence="2">
    <location>
        <begin position="901"/>
        <end position="919"/>
    </location>
</feature>
<dbReference type="EMBL" id="RBNJ01012766">
    <property type="protein sequence ID" value="RUS25514.1"/>
    <property type="molecule type" value="Genomic_DNA"/>
</dbReference>
<reference evidence="3 4" key="1">
    <citation type="journal article" date="2018" name="New Phytol.">
        <title>Phylogenomics of Endogonaceae and evolution of mycorrhizas within Mucoromycota.</title>
        <authorList>
            <person name="Chang Y."/>
            <person name="Desiro A."/>
            <person name="Na H."/>
            <person name="Sandor L."/>
            <person name="Lipzen A."/>
            <person name="Clum A."/>
            <person name="Barry K."/>
            <person name="Grigoriev I.V."/>
            <person name="Martin F.M."/>
            <person name="Stajich J.E."/>
            <person name="Smith M.E."/>
            <person name="Bonito G."/>
            <person name="Spatafora J.W."/>
        </authorList>
    </citation>
    <scope>NUCLEOTIDE SEQUENCE [LARGE SCALE GENOMIC DNA]</scope>
    <source>
        <strain evidence="3 4">AD002</strain>
    </source>
</reference>
<gene>
    <name evidence="3" type="ORF">BC938DRAFT_472045</name>
</gene>
<feature type="region of interest" description="Disordered" evidence="2">
    <location>
        <begin position="213"/>
        <end position="232"/>
    </location>
</feature>
<dbReference type="AlphaFoldDB" id="A0A433Q6V7"/>
<keyword evidence="4" id="KW-1185">Reference proteome</keyword>
<feature type="region of interest" description="Disordered" evidence="2">
    <location>
        <begin position="94"/>
        <end position="113"/>
    </location>
</feature>
<feature type="compositionally biased region" description="Basic and acidic residues" evidence="2">
    <location>
        <begin position="924"/>
        <end position="933"/>
    </location>
</feature>
<feature type="coiled-coil region" evidence="1">
    <location>
        <begin position="570"/>
        <end position="597"/>
    </location>
</feature>
<accession>A0A433Q6V7</accession>
<evidence type="ECO:0000313" key="4">
    <source>
        <dbReference type="Proteomes" id="UP000274822"/>
    </source>
</evidence>
<comment type="caution">
    <text evidence="3">The sequence shown here is derived from an EMBL/GenBank/DDBJ whole genome shotgun (WGS) entry which is preliminary data.</text>
</comment>
<evidence type="ECO:0000256" key="2">
    <source>
        <dbReference type="SAM" id="MobiDB-lite"/>
    </source>
</evidence>
<feature type="compositionally biased region" description="Basic and acidic residues" evidence="2">
    <location>
        <begin position="214"/>
        <end position="223"/>
    </location>
</feature>
<feature type="region of interest" description="Disordered" evidence="2">
    <location>
        <begin position="261"/>
        <end position="291"/>
    </location>
</feature>
<protein>
    <submittedName>
        <fullName evidence="3">Uncharacterized protein</fullName>
    </submittedName>
</protein>
<sequence>MNPSANLNIRATQRSSAIFSKSDTRVDKPFVPSPNTQHRDRFTKRHSEQEVAAHNSASFHILENVDETFTDNIAGSFNDHSRISSRGVNSNELDRDYSLESQKIPDSTTDDFTEDFTFQYDNEDDQSYSQRWSEGEAKKLVKQRRALSTLTENSFIEDLENPASNGCRSPLSPAVSQDSGYITSAHPQYFLSTHKQELGTMATNLCQRKLFQGSDHESNEERQNATLSELVVDPTKGKFQELPSEHHELELEQLQQIVGHSAPSSLQKPREDAKQDRRKSHTFSKQDIGRRSTALSFRGECDGQEVDAVKRENEQLMRNLDMARQKIGILHAPGILIIEIIGQNSHQYFRTLKNRIAQLEKELESASSQSQLSTIRTTLQREKELDVLTAKKDAMAQKERALQEMRRDMQRERAEAERRWREEFDSREVEAKRQKEAWQEQLKEANARIRELVKDKTQTVKGARAIINVEPNQQKPGVEDFGISKEQLDKLTFWHTDIAARLNAVVRELGEGPTYNEENVDARDLIDWLRGQFEDKDILNRRLERQVKLKDEIIEGMKYNTENQMEDRLANIKEGMRKEYEQTIEDLKRNHRSGNASPSPFHRLSSALLPSATMVTLQELLSTYPLQFAEFKSTVEDAHRSMLDNIRTQNDAAAANLVSRLTTEKEHMMAKHRLEMTDLRRKYQRAFEKSVRKCLEDPKRLESEALRLAQRDKDEAVAKVEERWQDELQRMEVVWREEMMKLKRKTLTDGDQSHADSVINNMSDCEKHVKALIIAFTEAEEQFRQRTADEKKKGGTDRPQQLNPYAEVERLRTHYIRTMKEMRDKLEQSNIVNAERMEAEWVRKKVEVDEQWSRRLEELKARYEEEITKLRQTANAAATALAAVAGTTAISALSSMPEVKSPTQTSAVFFNSRQGPETSKISRKSADHPLSHD</sequence>
<keyword evidence="1" id="KW-0175">Coiled coil</keyword>
<evidence type="ECO:0000313" key="3">
    <source>
        <dbReference type="EMBL" id="RUS25514.1"/>
    </source>
</evidence>
<feature type="coiled-coil region" evidence="1">
    <location>
        <begin position="849"/>
        <end position="880"/>
    </location>
</feature>
<proteinExistence type="predicted"/>
<evidence type="ECO:0000256" key="1">
    <source>
        <dbReference type="SAM" id="Coils"/>
    </source>
</evidence>